<protein>
    <submittedName>
        <fullName evidence="1">Uncharacterized protein</fullName>
    </submittedName>
</protein>
<name>A0A494WYH1_9BURK</name>
<sequence>MHAANDAALVMPFDKDNQIGTPAALRFTKDAWLSGAAMVATITRHERVRSGTRMCGGTISASVWPTRLGALEIGAKILAGGGVRAGRVMDSALRAVRHRAFRRAASMPAERRLDAGFAGDRESRSRTPARGNAPLAPKAVCAAAGAMKRAASLDASAMPYAMSSARTSVSVAQVACGAGGGSSRGAITLHDFKDSEEKTVLDAVKV</sequence>
<dbReference type="EMBL" id="RBZV01000018">
    <property type="protein sequence ID" value="RKP43587.1"/>
    <property type="molecule type" value="Genomic_DNA"/>
</dbReference>
<comment type="caution">
    <text evidence="1">The sequence shown here is derived from an EMBL/GenBank/DDBJ whole genome shotgun (WGS) entry which is preliminary data.</text>
</comment>
<keyword evidence="2" id="KW-1185">Reference proteome</keyword>
<dbReference type="AlphaFoldDB" id="A0A494WYH1"/>
<reference evidence="1 2" key="1">
    <citation type="submission" date="2018-10" db="EMBL/GenBank/DDBJ databases">
        <title>Paraburkholderia sp. 7MK8-2, isolated from soil.</title>
        <authorList>
            <person name="Gao Z.-H."/>
            <person name="Qiu L.-H."/>
        </authorList>
    </citation>
    <scope>NUCLEOTIDE SEQUENCE [LARGE SCALE GENOMIC DNA]</scope>
    <source>
        <strain evidence="1 2">7MK8-2</strain>
    </source>
</reference>
<accession>A0A494WYH1</accession>
<dbReference type="Proteomes" id="UP000280434">
    <property type="component" value="Unassembled WGS sequence"/>
</dbReference>
<gene>
    <name evidence="1" type="ORF">D7S89_25445</name>
</gene>
<proteinExistence type="predicted"/>
<evidence type="ECO:0000313" key="1">
    <source>
        <dbReference type="EMBL" id="RKP43587.1"/>
    </source>
</evidence>
<evidence type="ECO:0000313" key="2">
    <source>
        <dbReference type="Proteomes" id="UP000280434"/>
    </source>
</evidence>
<organism evidence="1 2">
    <name type="scientific">Trinickia fusca</name>
    <dbReference type="NCBI Taxonomy" id="2419777"/>
    <lineage>
        <taxon>Bacteria</taxon>
        <taxon>Pseudomonadati</taxon>
        <taxon>Pseudomonadota</taxon>
        <taxon>Betaproteobacteria</taxon>
        <taxon>Burkholderiales</taxon>
        <taxon>Burkholderiaceae</taxon>
        <taxon>Trinickia</taxon>
    </lineage>
</organism>